<evidence type="ECO:0000256" key="1">
    <source>
        <dbReference type="ARBA" id="ARBA00004141"/>
    </source>
</evidence>
<dbReference type="Gene3D" id="3.30.750.24">
    <property type="entry name" value="STAS domain"/>
    <property type="match status" value="1"/>
</dbReference>
<feature type="transmembrane region" description="Helical" evidence="6">
    <location>
        <begin position="482"/>
        <end position="500"/>
    </location>
</feature>
<feature type="transmembrane region" description="Helical" evidence="6">
    <location>
        <begin position="535"/>
        <end position="554"/>
    </location>
</feature>
<dbReference type="InterPro" id="IPR000595">
    <property type="entry name" value="cNMP-bd_dom"/>
</dbReference>
<dbReference type="GO" id="GO:0016020">
    <property type="term" value="C:membrane"/>
    <property type="evidence" value="ECO:0007669"/>
    <property type="project" value="UniProtKB-SubCell"/>
</dbReference>
<feature type="transmembrane region" description="Helical" evidence="6">
    <location>
        <begin position="343"/>
        <end position="363"/>
    </location>
</feature>
<protein>
    <submittedName>
        <fullName evidence="9">Cyclic nucleotide-monophosphate binding domain</fullName>
    </submittedName>
</protein>
<evidence type="ECO:0000313" key="10">
    <source>
        <dbReference type="Proteomes" id="UP000602905"/>
    </source>
</evidence>
<feature type="transmembrane region" description="Helical" evidence="6">
    <location>
        <begin position="369"/>
        <end position="395"/>
    </location>
</feature>
<feature type="transmembrane region" description="Helical" evidence="6">
    <location>
        <begin position="637"/>
        <end position="655"/>
    </location>
</feature>
<gene>
    <name evidence="9" type="ORF">RHS03_04504</name>
</gene>
<dbReference type="InterPro" id="IPR011547">
    <property type="entry name" value="SLC26A/SulP_dom"/>
</dbReference>
<name>A0A8H7HRE2_9AGAM</name>
<dbReference type="PROSITE" id="PS50801">
    <property type="entry name" value="STAS"/>
    <property type="match status" value="1"/>
</dbReference>
<evidence type="ECO:0000313" key="9">
    <source>
        <dbReference type="EMBL" id="KAF8706903.1"/>
    </source>
</evidence>
<evidence type="ECO:0000256" key="5">
    <source>
        <dbReference type="SAM" id="MobiDB-lite"/>
    </source>
</evidence>
<dbReference type="CDD" id="cd00038">
    <property type="entry name" value="CAP_ED"/>
    <property type="match status" value="1"/>
</dbReference>
<keyword evidence="4 6" id="KW-0472">Membrane</keyword>
<dbReference type="AlphaFoldDB" id="A0A8H7HRE2"/>
<sequence>MASHERGRLGAMPEVIVTDEHSEHEDETMSGRSPQLGLSFQARRSSFTYTSSHSASLSVRMSDTPDRIRAASAHLSSLFTPHSPSDVPRIATSAHLLGTSLGKAREGVAPLDTLAPMQEVDEEQMVGIGVTTAGPALSLSPPKRGSPTGPSGLSRLIAGERERSRSRAREGGAQSPIDTDRDIEVGGSSQGTVHSPPISVPQEHTNLLAGTGARPAYGAIRSSTEETITMTDALPTSSPPSIPPKLSWKAARTLACSKFQEYSSPENIKSTLSLVITSIPAVILGMLLNVLDGVSYGMIIFPAGDIFLGFGGLGVSMFFVTTFIAQMVYTFGGSAFDGANGSMMIEVVPFFHMLTTGIVAHVGEENPKVIIATTMVAFCLSSVLTGLTFLLLGLFRLGVIIGFFPRHILVGCIGGVGIFLIETGLEVAAGINEEGGFQYNLETFKLYFMNARNLSLWLPAFGLAILLRIITHRFHHQLIFPMYFIGIGVIFYIVVAAVGVDIQSLRSGGWVFDVGGSTEPWWHFYTYFDFRQTSWSAIWAGMPTQLALLFFNILHPPLNVPALAVSLNEDSIDTNRELTAHGISNLLAGFTGTVPNYLVYVNTLLFYRVGGGTRVAGFLLACSSVLLLFIGTGPISYIPVMVVGALIFVLGLDLVKESVWDTRHRVSTSEYITIIAIMLCMSVYDFVIGVLFGIVLACKPSPTQPVFPLRVSPVPQGFFFVVQNSRRQCIRALYYGDTSMSTVRRPSAHRQFIREAACQTAILRLQGMIFFGSVTYVESTIRQLIDIANWNKRPIRFLVVDLALVGGLDMSSAEAFVRIQRLLSVKRVTLILCGVQANSPVGKALQQVDLWADRGTGVEVFGTLNEAMEWTENVYLRAWFTSLKWRKEETQSEPAPRPVERESAAKLPFVLGASYINSPRRSHLVNAGERLMAGADDGSGTASSTQEEPTAPREPTFSLLKTFSSHTNDAELMNNLAAYFTRVELQAGDVLWRQGDQPDGLYVIESGVLQANYDFAAHSAPVQESMTAGTLAGELSALSGSPRNATVVAERASVVWKLSTNDFERLEREQSDVAKAFVRLVLKAAKTDYDVLLSAHSGVNNPSRHPHFGGHFGNELRVVAHEISNGNAPVVIVLATILAKPWNGLVTKHHSQDANPAHGNPWNN</sequence>
<feature type="transmembrane region" description="Helical" evidence="6">
    <location>
        <begin position="306"/>
        <end position="331"/>
    </location>
</feature>
<feature type="transmembrane region" description="Helical" evidence="6">
    <location>
        <begin position="451"/>
        <end position="470"/>
    </location>
</feature>
<organism evidence="9 10">
    <name type="scientific">Rhizoctonia solani</name>
    <dbReference type="NCBI Taxonomy" id="456999"/>
    <lineage>
        <taxon>Eukaryota</taxon>
        <taxon>Fungi</taxon>
        <taxon>Dikarya</taxon>
        <taxon>Basidiomycota</taxon>
        <taxon>Agaricomycotina</taxon>
        <taxon>Agaricomycetes</taxon>
        <taxon>Cantharellales</taxon>
        <taxon>Ceratobasidiaceae</taxon>
        <taxon>Rhizoctonia</taxon>
    </lineage>
</organism>
<dbReference type="PANTHER" id="PTHR43310:SF4">
    <property type="entry name" value="AFR304WP"/>
    <property type="match status" value="1"/>
</dbReference>
<reference evidence="9" key="1">
    <citation type="submission" date="2020-09" db="EMBL/GenBank/DDBJ databases">
        <title>Comparative genome analyses of four rice-infecting Rhizoctonia solani isolates reveal extensive enrichment of homogalacturonan modification genes.</title>
        <authorList>
            <person name="Lee D.-Y."/>
            <person name="Jeon J."/>
            <person name="Kim K.-T."/>
            <person name="Cheong K."/>
            <person name="Song H."/>
            <person name="Choi G."/>
            <person name="Ko J."/>
            <person name="Opiyo S.O."/>
            <person name="Zuo S."/>
            <person name="Madhav S."/>
            <person name="Lee Y.-H."/>
            <person name="Wang G.-L."/>
        </authorList>
    </citation>
    <scope>NUCLEOTIDE SEQUENCE</scope>
    <source>
        <strain evidence="9">AG1-IA WGL</strain>
    </source>
</reference>
<evidence type="ECO:0000259" key="8">
    <source>
        <dbReference type="PROSITE" id="PS50801"/>
    </source>
</evidence>
<feature type="domain" description="STAS" evidence="8">
    <location>
        <begin position="762"/>
        <end position="871"/>
    </location>
</feature>
<accession>A0A8H7HRE2</accession>
<feature type="transmembrane region" description="Helical" evidence="6">
    <location>
        <begin position="407"/>
        <end position="431"/>
    </location>
</feature>
<dbReference type="SUPFAM" id="SSF52091">
    <property type="entry name" value="SpoIIaa-like"/>
    <property type="match status" value="1"/>
</dbReference>
<feature type="transmembrane region" description="Helical" evidence="6">
    <location>
        <begin position="675"/>
        <end position="697"/>
    </location>
</feature>
<feature type="non-terminal residue" evidence="9">
    <location>
        <position position="1164"/>
    </location>
</feature>
<dbReference type="InterPro" id="IPR002645">
    <property type="entry name" value="STAS_dom"/>
</dbReference>
<dbReference type="Pfam" id="PF00027">
    <property type="entry name" value="cNMP_binding"/>
    <property type="match status" value="1"/>
</dbReference>
<evidence type="ECO:0000256" key="4">
    <source>
        <dbReference type="ARBA" id="ARBA00023136"/>
    </source>
</evidence>
<evidence type="ECO:0000256" key="3">
    <source>
        <dbReference type="ARBA" id="ARBA00022989"/>
    </source>
</evidence>
<comment type="subcellular location">
    <subcellularLocation>
        <location evidence="1">Membrane</location>
        <topology evidence="1">Multi-pass membrane protein</topology>
    </subcellularLocation>
</comment>
<evidence type="ECO:0000256" key="6">
    <source>
        <dbReference type="SAM" id="Phobius"/>
    </source>
</evidence>
<feature type="region of interest" description="Disordered" evidence="5">
    <location>
        <begin position="933"/>
        <end position="955"/>
    </location>
</feature>
<dbReference type="InterPro" id="IPR014710">
    <property type="entry name" value="RmlC-like_jellyroll"/>
</dbReference>
<dbReference type="PROSITE" id="PS50042">
    <property type="entry name" value="CNMP_BINDING_3"/>
    <property type="match status" value="1"/>
</dbReference>
<dbReference type="CDD" id="cd07042">
    <property type="entry name" value="STAS_SulP_like_sulfate_transporter"/>
    <property type="match status" value="1"/>
</dbReference>
<feature type="domain" description="Cyclic nucleotide-binding" evidence="7">
    <location>
        <begin position="969"/>
        <end position="1084"/>
    </location>
</feature>
<dbReference type="Pfam" id="PF00916">
    <property type="entry name" value="Sulfate_transp"/>
    <property type="match status" value="1"/>
</dbReference>
<dbReference type="Pfam" id="PF01740">
    <property type="entry name" value="STAS"/>
    <property type="match status" value="1"/>
</dbReference>
<dbReference type="InterPro" id="IPR052706">
    <property type="entry name" value="Membrane-Transporter-like"/>
</dbReference>
<dbReference type="Proteomes" id="UP000602905">
    <property type="component" value="Unassembled WGS sequence"/>
</dbReference>
<dbReference type="InterPro" id="IPR018490">
    <property type="entry name" value="cNMP-bd_dom_sf"/>
</dbReference>
<keyword evidence="3 6" id="KW-1133">Transmembrane helix</keyword>
<dbReference type="InterPro" id="IPR036513">
    <property type="entry name" value="STAS_dom_sf"/>
</dbReference>
<comment type="caution">
    <text evidence="9">The sequence shown here is derived from an EMBL/GenBank/DDBJ whole genome shotgun (WGS) entry which is preliminary data.</text>
</comment>
<feature type="transmembrane region" description="Helical" evidence="6">
    <location>
        <begin position="272"/>
        <end position="291"/>
    </location>
</feature>
<proteinExistence type="predicted"/>
<feature type="compositionally biased region" description="Basic and acidic residues" evidence="5">
    <location>
        <begin position="158"/>
        <end position="170"/>
    </location>
</feature>
<dbReference type="SMART" id="SM00100">
    <property type="entry name" value="cNMP"/>
    <property type="match status" value="1"/>
</dbReference>
<evidence type="ECO:0000259" key="7">
    <source>
        <dbReference type="PROSITE" id="PS50042"/>
    </source>
</evidence>
<dbReference type="PANTHER" id="PTHR43310">
    <property type="entry name" value="SULFATE TRANSPORTER YBAR-RELATED"/>
    <property type="match status" value="1"/>
</dbReference>
<evidence type="ECO:0000256" key="2">
    <source>
        <dbReference type="ARBA" id="ARBA00022692"/>
    </source>
</evidence>
<dbReference type="OrthoDB" id="409725at2759"/>
<feature type="region of interest" description="Disordered" evidence="5">
    <location>
        <begin position="133"/>
        <end position="203"/>
    </location>
</feature>
<keyword evidence="2 6" id="KW-0812">Transmembrane</keyword>
<dbReference type="Gene3D" id="2.60.120.10">
    <property type="entry name" value="Jelly Rolls"/>
    <property type="match status" value="1"/>
</dbReference>
<dbReference type="SUPFAM" id="SSF51206">
    <property type="entry name" value="cAMP-binding domain-like"/>
    <property type="match status" value="1"/>
</dbReference>
<dbReference type="EMBL" id="JACYCD010000051">
    <property type="protein sequence ID" value="KAF8706903.1"/>
    <property type="molecule type" value="Genomic_DNA"/>
</dbReference>